<comment type="caution">
    <text evidence="5">The sequence shown here is derived from an EMBL/GenBank/DDBJ whole genome shotgun (WGS) entry which is preliminary data.</text>
</comment>
<organism evidence="5 6">
    <name type="scientific">Glutinoglossum americanum</name>
    <dbReference type="NCBI Taxonomy" id="1670608"/>
    <lineage>
        <taxon>Eukaryota</taxon>
        <taxon>Fungi</taxon>
        <taxon>Dikarya</taxon>
        <taxon>Ascomycota</taxon>
        <taxon>Pezizomycotina</taxon>
        <taxon>Geoglossomycetes</taxon>
        <taxon>Geoglossales</taxon>
        <taxon>Geoglossaceae</taxon>
        <taxon>Glutinoglossum</taxon>
    </lineage>
</organism>
<reference evidence="5" key="1">
    <citation type="submission" date="2021-03" db="EMBL/GenBank/DDBJ databases">
        <title>Comparative genomics and phylogenomic investigation of the class Geoglossomycetes provide insights into ecological specialization and systematics.</title>
        <authorList>
            <person name="Melie T."/>
            <person name="Pirro S."/>
            <person name="Miller A.N."/>
            <person name="Quandt A."/>
        </authorList>
    </citation>
    <scope>NUCLEOTIDE SEQUENCE</scope>
    <source>
        <strain evidence="5">GBOQ0MN5Z8</strain>
    </source>
</reference>
<dbReference type="Gene3D" id="3.40.50.300">
    <property type="entry name" value="P-loop containing nucleotide triphosphate hydrolases"/>
    <property type="match status" value="1"/>
</dbReference>
<feature type="repeat" description="ANK" evidence="2">
    <location>
        <begin position="741"/>
        <end position="769"/>
    </location>
</feature>
<dbReference type="AlphaFoldDB" id="A0A9P8IFA0"/>
<feature type="repeat" description="ANK" evidence="2">
    <location>
        <begin position="704"/>
        <end position="736"/>
    </location>
</feature>
<dbReference type="Pfam" id="PF12796">
    <property type="entry name" value="Ank_2"/>
    <property type="match status" value="3"/>
</dbReference>
<feature type="repeat" description="ANK" evidence="2">
    <location>
        <begin position="638"/>
        <end position="670"/>
    </location>
</feature>
<feature type="repeat" description="ANK" evidence="2">
    <location>
        <begin position="869"/>
        <end position="901"/>
    </location>
</feature>
<evidence type="ECO:0000256" key="2">
    <source>
        <dbReference type="PROSITE-ProRule" id="PRU00023"/>
    </source>
</evidence>
<keyword evidence="2" id="KW-0040">ANK repeat</keyword>
<dbReference type="Pfam" id="PF24883">
    <property type="entry name" value="NPHP3_N"/>
    <property type="match status" value="1"/>
</dbReference>
<feature type="domain" description="GPI inositol-deacylase winged helix" evidence="3">
    <location>
        <begin position="409"/>
        <end position="498"/>
    </location>
</feature>
<evidence type="ECO:0000256" key="1">
    <source>
        <dbReference type="ARBA" id="ARBA00022737"/>
    </source>
</evidence>
<dbReference type="SMART" id="SM00248">
    <property type="entry name" value="ANK"/>
    <property type="match status" value="10"/>
</dbReference>
<gene>
    <name evidence="5" type="ORF">FGG08_000562</name>
</gene>
<dbReference type="PANTHER" id="PTHR10039:SF16">
    <property type="entry name" value="GPI INOSITOL-DEACYLASE"/>
    <property type="match status" value="1"/>
</dbReference>
<dbReference type="InterPro" id="IPR027417">
    <property type="entry name" value="P-loop_NTPase"/>
</dbReference>
<dbReference type="InterPro" id="IPR056884">
    <property type="entry name" value="NPHP3-like_N"/>
</dbReference>
<name>A0A9P8IFA0_9PEZI</name>
<dbReference type="PROSITE" id="PS50088">
    <property type="entry name" value="ANK_REPEAT"/>
    <property type="match status" value="5"/>
</dbReference>
<evidence type="ECO:0000259" key="4">
    <source>
        <dbReference type="Pfam" id="PF24883"/>
    </source>
</evidence>
<evidence type="ECO:0000313" key="6">
    <source>
        <dbReference type="Proteomes" id="UP000698800"/>
    </source>
</evidence>
<accession>A0A9P8IFA0</accession>
<protein>
    <recommendedName>
        <fullName evidence="7">Fungal N-terminal domain-containing protein</fullName>
    </recommendedName>
</protein>
<dbReference type="SUPFAM" id="SSF48403">
    <property type="entry name" value="Ankyrin repeat"/>
    <property type="match status" value="1"/>
</dbReference>
<dbReference type="InterPro" id="IPR002110">
    <property type="entry name" value="Ankyrin_rpt"/>
</dbReference>
<dbReference type="Pfam" id="PF22939">
    <property type="entry name" value="WHD_GPIID"/>
    <property type="match status" value="1"/>
</dbReference>
<dbReference type="InterPro" id="IPR036770">
    <property type="entry name" value="Ankyrin_rpt-contain_sf"/>
</dbReference>
<evidence type="ECO:0008006" key="7">
    <source>
        <dbReference type="Google" id="ProtNLM"/>
    </source>
</evidence>
<proteinExistence type="predicted"/>
<sequence length="934" mass="102329">MSDPVSAAGSAVGVVSLGLAVCRGLLQYYNSWKGYEGDIAATLGSLEGLTRTLQLLETSIKGDGFNPEIVAGVKGCIRSCEGGVSSLQKKLEKIQAVEMPAKLGSWERIRSHGRRALYPFKESTLAKLREIVSELRDNLGLAVETLQVDSSVASRRKLDDVTESLTQISAGVARAEDGVGALVLAQNASAIAFYYFDFNDKEKQCHDNLMRSLIAQFSTQSANPSKHLEDLYSCHQYGQQYLTTQELMDTLKGMIENFHQTYVIIDALDECAERGKLLVLVEEMARWDIRELHILATSRKEIDIEEALEPLVTHQICIQGELVNADIELHIRERLRHDPKLKWPLEIQEEIQEALVKGAQGMFRWVVCQLDSLRRCRHINGLREALKTLPKTLDATYDRILVSVGEEDYQAAIGILQWLACSNRPLLLEEVAEAIAIDFSDPPRFDLGRRLREPREVLEICSSLVTVSRVFWIGRGVEVELLRLAHFSVKEYLVSDRIRDGPAARYSVQEIHANRRIAQGCLVYLLQFDKPDSLRSETVNEFPLARYASKYWVQHSREVGESTSTTYRLVVELLWSRRDAFVNWIRLCNPEDPSKPPDITMRLESVASPLYYASLAGLDEFVIQLLKWNADVGARGGRHGSALQAASIRSHNEIIRRLLDAGADVNAKGGHYGYALQAASTFGSCQTIQQLLDAGADVNAQGGYYDNALQAASAFGRYKAVQLLLDAGADVNAQGKFHGCALQAASAFGDGQIVQLLLDAGANVNAQGGYYGNALQGASVYHHDQAAERLLDAGADANAQGGYYGNALQAASSFGSYRIVQRLLDAGVDVNAQGGCFSSALQAASANGRDQIVQRLLDLGANVNARGGRYGNALQAASALGSCEIVQRLLDAGADVNAQGGPFDHALRAASFYDHRQIVRLLLEMGADPNAQGG</sequence>
<keyword evidence="6" id="KW-1185">Reference proteome</keyword>
<evidence type="ECO:0000259" key="3">
    <source>
        <dbReference type="Pfam" id="PF22939"/>
    </source>
</evidence>
<dbReference type="PANTHER" id="PTHR10039">
    <property type="entry name" value="AMELOGENIN"/>
    <property type="match status" value="1"/>
</dbReference>
<dbReference type="Proteomes" id="UP000698800">
    <property type="component" value="Unassembled WGS sequence"/>
</dbReference>
<dbReference type="Gene3D" id="1.25.40.20">
    <property type="entry name" value="Ankyrin repeat-containing domain"/>
    <property type="match status" value="1"/>
</dbReference>
<dbReference type="OrthoDB" id="1577640at2759"/>
<dbReference type="Pfam" id="PF00023">
    <property type="entry name" value="Ank"/>
    <property type="match status" value="1"/>
</dbReference>
<feature type="domain" description="Nephrocystin 3-like N-terminal" evidence="4">
    <location>
        <begin position="185"/>
        <end position="299"/>
    </location>
</feature>
<dbReference type="PROSITE" id="PS50297">
    <property type="entry name" value="ANK_REP_REGION"/>
    <property type="match status" value="2"/>
</dbReference>
<evidence type="ECO:0000313" key="5">
    <source>
        <dbReference type="EMBL" id="KAH0545421.1"/>
    </source>
</evidence>
<dbReference type="InterPro" id="IPR054471">
    <property type="entry name" value="GPIID_WHD"/>
</dbReference>
<feature type="repeat" description="ANK" evidence="2">
    <location>
        <begin position="839"/>
        <end position="868"/>
    </location>
</feature>
<keyword evidence="1" id="KW-0677">Repeat</keyword>
<dbReference type="EMBL" id="JAGHQL010000006">
    <property type="protein sequence ID" value="KAH0545421.1"/>
    <property type="molecule type" value="Genomic_DNA"/>
</dbReference>